<proteinExistence type="predicted"/>
<dbReference type="EMBL" id="PVZG01000009">
    <property type="protein sequence ID" value="PRY27906.1"/>
    <property type="molecule type" value="Genomic_DNA"/>
</dbReference>
<dbReference type="Proteomes" id="UP000239209">
    <property type="component" value="Unassembled WGS sequence"/>
</dbReference>
<comment type="caution">
    <text evidence="1">The sequence shown here is derived from an EMBL/GenBank/DDBJ whole genome shotgun (WGS) entry which is preliminary data.</text>
</comment>
<keyword evidence="2" id="KW-1185">Reference proteome</keyword>
<accession>A0A2T0S396</accession>
<dbReference type="GO" id="GO:0043107">
    <property type="term" value="P:type IV pilus-dependent motility"/>
    <property type="evidence" value="ECO:0007669"/>
    <property type="project" value="InterPro"/>
</dbReference>
<protein>
    <submittedName>
        <fullName evidence="1">Type IV pilus assembly protein PilO</fullName>
    </submittedName>
</protein>
<dbReference type="OrthoDB" id="3294994at2"/>
<reference evidence="1 2" key="1">
    <citation type="submission" date="2018-03" db="EMBL/GenBank/DDBJ databases">
        <title>Genomic Encyclopedia of Archaeal and Bacterial Type Strains, Phase II (KMG-II): from individual species to whole genera.</title>
        <authorList>
            <person name="Goeker M."/>
        </authorList>
    </citation>
    <scope>NUCLEOTIDE SEQUENCE [LARGE SCALE GENOMIC DNA]</scope>
    <source>
        <strain evidence="1 2">DSM 45348</strain>
    </source>
</reference>
<dbReference type="AlphaFoldDB" id="A0A2T0S396"/>
<organism evidence="1 2">
    <name type="scientific">Pseudosporangium ferrugineum</name>
    <dbReference type="NCBI Taxonomy" id="439699"/>
    <lineage>
        <taxon>Bacteria</taxon>
        <taxon>Bacillati</taxon>
        <taxon>Actinomycetota</taxon>
        <taxon>Actinomycetes</taxon>
        <taxon>Micromonosporales</taxon>
        <taxon>Micromonosporaceae</taxon>
        <taxon>Pseudosporangium</taxon>
    </lineage>
</organism>
<dbReference type="Gene3D" id="3.30.70.60">
    <property type="match status" value="1"/>
</dbReference>
<evidence type="ECO:0000313" key="1">
    <source>
        <dbReference type="EMBL" id="PRY27906.1"/>
    </source>
</evidence>
<evidence type="ECO:0000313" key="2">
    <source>
        <dbReference type="Proteomes" id="UP000239209"/>
    </source>
</evidence>
<sequence>MAAGRTDRLWMLAGVVLIAVLVALTYFAGVSPTHASTDALTQQAADVQTQAITVRKEVARLAEEKKKEKALQATRDAYRDALPSGSGVPAFLRQLQAAGTDLGVDVNGVTVGAPVKEEKQENVWSIQIQLTAEGEPAGLDGFLRQLQGGGQKRAVLVEAANLEAGEKPEETRLSLTIRAFVAPAAGAGAPTVTVN</sequence>
<dbReference type="InterPro" id="IPR014717">
    <property type="entry name" value="Transl_elong_EF1B/ribsomal_bS6"/>
</dbReference>
<name>A0A2T0S396_9ACTN</name>
<gene>
    <name evidence="1" type="ORF">CLV70_10960</name>
</gene>
<dbReference type="InterPro" id="IPR007445">
    <property type="entry name" value="PilO"/>
</dbReference>
<dbReference type="Pfam" id="PF04350">
    <property type="entry name" value="PilO"/>
    <property type="match status" value="1"/>
</dbReference>
<dbReference type="GO" id="GO:0043683">
    <property type="term" value="P:type IV pilus assembly"/>
    <property type="evidence" value="ECO:0007669"/>
    <property type="project" value="InterPro"/>
</dbReference>
<dbReference type="RefSeq" id="WP_146164101.1">
    <property type="nucleotide sequence ID" value="NZ_PVZG01000009.1"/>
</dbReference>